<reference evidence="3" key="2">
    <citation type="journal article" date="2020" name="Environ. Microbiol.">
        <title>The novel and transferable erm(51) gene confers Macrolides, Lincosamides, and Streptogramins B (MLSB) resistance to clonal Rhodococcus equi in the environment.</title>
        <authorList>
            <person name="Huber L."/>
            <person name="Giguere S."/>
            <person name="Slovis N.M."/>
            <person name="Alvarez-Narvaez S."/>
            <person name="Hart K.A."/>
            <person name="Greiter M."/>
            <person name="Morris E.R.A."/>
            <person name="Cohen N.D."/>
        </authorList>
    </citation>
    <scope>NUCLEOTIDE SEQUENCE</scope>
    <source>
        <strain evidence="3">Lh_116_1</strain>
    </source>
</reference>
<evidence type="ECO:0000313" key="3">
    <source>
        <dbReference type="EMBL" id="NKT78207.1"/>
    </source>
</evidence>
<dbReference type="AlphaFoldDB" id="A0A9Q4ZKH8"/>
<evidence type="ECO:0000313" key="4">
    <source>
        <dbReference type="Proteomes" id="UP000603463"/>
    </source>
</evidence>
<sequence>MSTAEQIIFEHRELELFVDGDGKLRSHCHCGWVSPTADFATHVVDALTTAGKKIVDLPEVAADDISIGVVSALHDYGAIDIETSPGFVRIFEATGWYSAEAMTFLGSALIAVAAARVTEGGEA</sequence>
<dbReference type="EMBL" id="WUXR01000012">
    <property type="protein sequence ID" value="MBM4567484.1"/>
    <property type="molecule type" value="Genomic_DNA"/>
</dbReference>
<dbReference type="Proteomes" id="UP000808906">
    <property type="component" value="Unassembled WGS sequence"/>
</dbReference>
<protein>
    <submittedName>
        <fullName evidence="3">Uncharacterized protein</fullName>
    </submittedName>
</protein>
<dbReference type="EMBL" id="WVBC01000030">
    <property type="protein sequence ID" value="NKT78207.1"/>
    <property type="molecule type" value="Genomic_DNA"/>
</dbReference>
<evidence type="ECO:0000313" key="1">
    <source>
        <dbReference type="EMBL" id="MBM4567484.1"/>
    </source>
</evidence>
<dbReference type="EMBL" id="WUXR01000013">
    <property type="protein sequence ID" value="MBM4567632.1"/>
    <property type="molecule type" value="Genomic_DNA"/>
</dbReference>
<dbReference type="Proteomes" id="UP000603463">
    <property type="component" value="Unassembled WGS sequence"/>
</dbReference>
<comment type="caution">
    <text evidence="3">The sequence shown here is derived from an EMBL/GenBank/DDBJ whole genome shotgun (WGS) entry which is preliminary data.</text>
</comment>
<proteinExistence type="predicted"/>
<name>A0A9Q4ZKH8_RHOHA</name>
<accession>A0A9Q4ZKH8</accession>
<reference evidence="1" key="1">
    <citation type="submission" date="2019-11" db="EMBL/GenBank/DDBJ databases">
        <title>Spread of Macrolides and rifampicin resistant Rhodococcus equi in clinical isolates in the USA.</title>
        <authorList>
            <person name="Alvarez-Narvaez S."/>
            <person name="Huber L."/>
            <person name="Cohen N.D."/>
            <person name="Slovis N."/>
            <person name="Greiter M."/>
            <person name="Giguere S."/>
            <person name="Hart K."/>
        </authorList>
    </citation>
    <scope>NUCLEOTIDE SEQUENCE</scope>
    <source>
        <strain evidence="1">Lh_17</strain>
    </source>
</reference>
<evidence type="ECO:0000313" key="2">
    <source>
        <dbReference type="EMBL" id="MBM4567632.1"/>
    </source>
</evidence>
<dbReference type="RefSeq" id="WP_205915022.1">
    <property type="nucleotide sequence ID" value="NZ_MULU01000022.1"/>
</dbReference>
<gene>
    <name evidence="1" type="ORF">GS441_19290</name>
    <name evidence="2" type="ORF">GS441_20095</name>
    <name evidence="3" type="ORF">GS882_08840</name>
</gene>
<organism evidence="3 4">
    <name type="scientific">Rhodococcus hoagii</name>
    <name type="common">Corynebacterium equii</name>
    <dbReference type="NCBI Taxonomy" id="43767"/>
    <lineage>
        <taxon>Bacteria</taxon>
        <taxon>Bacillati</taxon>
        <taxon>Actinomycetota</taxon>
        <taxon>Actinomycetes</taxon>
        <taxon>Mycobacteriales</taxon>
        <taxon>Nocardiaceae</taxon>
        <taxon>Prescottella</taxon>
    </lineage>
</organism>